<protein>
    <submittedName>
        <fullName evidence="2">Uncharacterized protein</fullName>
    </submittedName>
</protein>
<feature type="compositionally biased region" description="Basic and acidic residues" evidence="1">
    <location>
        <begin position="1"/>
        <end position="12"/>
    </location>
</feature>
<name>A0ABS8SJN1_DATST</name>
<keyword evidence="3" id="KW-1185">Reference proteome</keyword>
<dbReference type="EMBL" id="JACEIK010000559">
    <property type="protein sequence ID" value="MCD7459067.1"/>
    <property type="molecule type" value="Genomic_DNA"/>
</dbReference>
<comment type="caution">
    <text evidence="2">The sequence shown here is derived from an EMBL/GenBank/DDBJ whole genome shotgun (WGS) entry which is preliminary data.</text>
</comment>
<evidence type="ECO:0000313" key="3">
    <source>
        <dbReference type="Proteomes" id="UP000823775"/>
    </source>
</evidence>
<evidence type="ECO:0000256" key="1">
    <source>
        <dbReference type="SAM" id="MobiDB-lite"/>
    </source>
</evidence>
<organism evidence="2 3">
    <name type="scientific">Datura stramonium</name>
    <name type="common">Jimsonweed</name>
    <name type="synonym">Common thornapple</name>
    <dbReference type="NCBI Taxonomy" id="4076"/>
    <lineage>
        <taxon>Eukaryota</taxon>
        <taxon>Viridiplantae</taxon>
        <taxon>Streptophyta</taxon>
        <taxon>Embryophyta</taxon>
        <taxon>Tracheophyta</taxon>
        <taxon>Spermatophyta</taxon>
        <taxon>Magnoliopsida</taxon>
        <taxon>eudicotyledons</taxon>
        <taxon>Gunneridae</taxon>
        <taxon>Pentapetalae</taxon>
        <taxon>asterids</taxon>
        <taxon>lamiids</taxon>
        <taxon>Solanales</taxon>
        <taxon>Solanaceae</taxon>
        <taxon>Solanoideae</taxon>
        <taxon>Datureae</taxon>
        <taxon>Datura</taxon>
    </lineage>
</organism>
<accession>A0ABS8SJN1</accession>
<evidence type="ECO:0000313" key="2">
    <source>
        <dbReference type="EMBL" id="MCD7459067.1"/>
    </source>
</evidence>
<gene>
    <name evidence="2" type="ORF">HAX54_039950</name>
</gene>
<proteinExistence type="predicted"/>
<reference evidence="2 3" key="1">
    <citation type="journal article" date="2021" name="BMC Genomics">
        <title>Datura genome reveals duplications of psychoactive alkaloid biosynthetic genes and high mutation rate following tissue culture.</title>
        <authorList>
            <person name="Rajewski A."/>
            <person name="Carter-House D."/>
            <person name="Stajich J."/>
            <person name="Litt A."/>
        </authorList>
    </citation>
    <scope>NUCLEOTIDE SEQUENCE [LARGE SCALE GENOMIC DNA]</scope>
    <source>
        <strain evidence="2">AR-01</strain>
    </source>
</reference>
<sequence length="155" mass="17747">MSYDQRWSEMKLRHNCSSPATKRREREQSDDLGFVGEMMERRRREGDVLVAGEGRAGRRSGSVWFHRWLRMVVIILRDEGGEVTGVNGGFFSDGFAGEEDASDAAAKLERQNEEGSEVWMLMTADVNGERRTSRLRDAINEENKRGELGVFVQRF</sequence>
<dbReference type="Proteomes" id="UP000823775">
    <property type="component" value="Unassembled WGS sequence"/>
</dbReference>
<feature type="region of interest" description="Disordered" evidence="1">
    <location>
        <begin position="1"/>
        <end position="31"/>
    </location>
</feature>